<gene>
    <name evidence="1" type="ORF">AMSG_09917</name>
</gene>
<organism evidence="1 2">
    <name type="scientific">Thecamonas trahens ATCC 50062</name>
    <dbReference type="NCBI Taxonomy" id="461836"/>
    <lineage>
        <taxon>Eukaryota</taxon>
        <taxon>Apusozoa</taxon>
        <taxon>Apusomonadida</taxon>
        <taxon>Apusomonadidae</taxon>
        <taxon>Thecamonas</taxon>
    </lineage>
</organism>
<dbReference type="AlphaFoldDB" id="A0A0L0DRT6"/>
<evidence type="ECO:0000313" key="2">
    <source>
        <dbReference type="Proteomes" id="UP000054408"/>
    </source>
</evidence>
<proteinExistence type="predicted"/>
<name>A0A0L0DRT6_THETB</name>
<accession>A0A0L0DRT6</accession>
<dbReference type="GeneID" id="25568270"/>
<evidence type="ECO:0000313" key="1">
    <source>
        <dbReference type="EMBL" id="KNC54138.1"/>
    </source>
</evidence>
<dbReference type="OrthoDB" id="19493at2759"/>
<reference evidence="1 2" key="1">
    <citation type="submission" date="2010-05" db="EMBL/GenBank/DDBJ databases">
        <title>The Genome Sequence of Thecamonas trahens ATCC 50062.</title>
        <authorList>
            <consortium name="The Broad Institute Genome Sequencing Platform"/>
            <person name="Russ C."/>
            <person name="Cuomo C."/>
            <person name="Shea T."/>
            <person name="Young S.K."/>
            <person name="Zeng Q."/>
            <person name="Koehrsen M."/>
            <person name="Haas B."/>
            <person name="Borodovsky M."/>
            <person name="Guigo R."/>
            <person name="Alvarado L."/>
            <person name="Berlin A."/>
            <person name="Bochicchio J."/>
            <person name="Borenstein D."/>
            <person name="Chapman S."/>
            <person name="Chen Z."/>
            <person name="Freedman E."/>
            <person name="Gellesch M."/>
            <person name="Goldberg J."/>
            <person name="Griggs A."/>
            <person name="Gujja S."/>
            <person name="Heilman E."/>
            <person name="Heiman D."/>
            <person name="Hepburn T."/>
            <person name="Howarth C."/>
            <person name="Jen D."/>
            <person name="Larson L."/>
            <person name="Mehta T."/>
            <person name="Park D."/>
            <person name="Pearson M."/>
            <person name="Roberts A."/>
            <person name="Saif S."/>
            <person name="Shenoy N."/>
            <person name="Sisk P."/>
            <person name="Stolte C."/>
            <person name="Sykes S."/>
            <person name="Thomson T."/>
            <person name="Walk T."/>
            <person name="White J."/>
            <person name="Yandava C."/>
            <person name="Burger G."/>
            <person name="Gray M.W."/>
            <person name="Holland P.W.H."/>
            <person name="King N."/>
            <person name="Lang F.B.F."/>
            <person name="Roger A.J."/>
            <person name="Ruiz-Trillo I."/>
            <person name="Lander E."/>
            <person name="Nusbaum C."/>
        </authorList>
    </citation>
    <scope>NUCLEOTIDE SEQUENCE [LARGE SCALE GENOMIC DNA]</scope>
    <source>
        <strain evidence="1 2">ATCC 50062</strain>
    </source>
</reference>
<dbReference type="Proteomes" id="UP000054408">
    <property type="component" value="Unassembled WGS sequence"/>
</dbReference>
<protein>
    <recommendedName>
        <fullName evidence="3">RING-type domain-containing protein</fullName>
    </recommendedName>
</protein>
<dbReference type="RefSeq" id="XP_013753959.1">
    <property type="nucleotide sequence ID" value="XM_013898505.1"/>
</dbReference>
<keyword evidence="2" id="KW-1185">Reference proteome</keyword>
<evidence type="ECO:0008006" key="3">
    <source>
        <dbReference type="Google" id="ProtNLM"/>
    </source>
</evidence>
<dbReference type="EMBL" id="GL349486">
    <property type="protein sequence ID" value="KNC54138.1"/>
    <property type="molecule type" value="Genomic_DNA"/>
</dbReference>
<sequence length="254" mass="26788">MQVYRAQGMEAAAANVALVTRDAPALAEVLISSRSLALWRAALAHVAAEPEWSLVLPKEVALALVAALARVVGSLEGLEVLEQLPDLAKSLQPDGYAVFTSEAEREVASAVRVNTILDALDAYLWAQKPSALPPQIRRLADHEYANGAAVDGAADPDATRIIRGPDHNTPLRQFVEDPNSHWGVAFELDARCMLCMLPLRVREPTDADSGSTALLAAVTAFPCGHVFHEACAVDGGCGVCFGSSLASLASLAAQ</sequence>